<evidence type="ECO:0008006" key="3">
    <source>
        <dbReference type="Google" id="ProtNLM"/>
    </source>
</evidence>
<proteinExistence type="predicted"/>
<protein>
    <recommendedName>
        <fullName evidence="3">DUF1499 domain-containing protein</fullName>
    </recommendedName>
</protein>
<dbReference type="PIRSF" id="PIRSF026426">
    <property type="entry name" value="DUF1499"/>
    <property type="match status" value="1"/>
</dbReference>
<dbReference type="RefSeq" id="WP_011294595.1">
    <property type="nucleotide sequence ID" value="NZ_CP138967.1"/>
</dbReference>
<comment type="caution">
    <text evidence="1">The sequence shown here is derived from an EMBL/GenBank/DDBJ whole genome shotgun (WGS) entry which is preliminary data.</text>
</comment>
<dbReference type="Pfam" id="PF07386">
    <property type="entry name" value="DUF1499"/>
    <property type="match status" value="1"/>
</dbReference>
<dbReference type="Proteomes" id="UP000030392">
    <property type="component" value="Unassembled WGS sequence"/>
</dbReference>
<dbReference type="InterPro" id="IPR010865">
    <property type="entry name" value="DUF1499"/>
</dbReference>
<name>A0A0A2C7F1_PROMR</name>
<gene>
    <name evidence="1" type="ORF">EV03_0190</name>
</gene>
<evidence type="ECO:0000313" key="1">
    <source>
        <dbReference type="EMBL" id="KGG22296.1"/>
    </source>
</evidence>
<accession>A0A0A2C7F1</accession>
<reference evidence="2" key="1">
    <citation type="journal article" date="2014" name="Sci. Data">
        <title>Genomes of diverse isolates of the marine cyanobacterium Prochlorococcus.</title>
        <authorList>
            <person name="Biller S."/>
            <person name="Berube P."/>
            <person name="Thompson J."/>
            <person name="Kelly L."/>
            <person name="Roggensack S."/>
            <person name="Awad L."/>
            <person name="Roache-Johnson K."/>
            <person name="Ding H."/>
            <person name="Giovannoni S.J."/>
            <person name="Moore L.R."/>
            <person name="Chisholm S.W."/>
        </authorList>
    </citation>
    <scope>NUCLEOTIDE SEQUENCE [LARGE SCALE GENOMIC DNA]</scope>
    <source>
        <strain evidence="2">PAC1</strain>
    </source>
</reference>
<dbReference type="EMBL" id="JNAX01000003">
    <property type="protein sequence ID" value="KGG22296.1"/>
    <property type="molecule type" value="Genomic_DNA"/>
</dbReference>
<dbReference type="AlphaFoldDB" id="A0A0A2C7F1"/>
<sequence>MTDSKSGLSPCLNPLNCVFFQKEFEDVEKTFDQLVTIAQNIPRTNVLESNENYWKAVCRSLIFRFPDDLEILKIGKKIQIKSASRYGGGDLGVNGTRVGKLLTALEKLNS</sequence>
<organism evidence="1 2">
    <name type="scientific">Prochlorococcus marinus str. PAC1</name>
    <dbReference type="NCBI Taxonomy" id="59924"/>
    <lineage>
        <taxon>Bacteria</taxon>
        <taxon>Bacillati</taxon>
        <taxon>Cyanobacteriota</taxon>
        <taxon>Cyanophyceae</taxon>
        <taxon>Synechococcales</taxon>
        <taxon>Prochlorococcaceae</taxon>
        <taxon>Prochlorococcus</taxon>
    </lineage>
</organism>
<evidence type="ECO:0000313" key="2">
    <source>
        <dbReference type="Proteomes" id="UP000030392"/>
    </source>
</evidence>